<dbReference type="PANTHER" id="PTHR24020:SF84">
    <property type="entry name" value="VWFA DOMAIN-CONTAINING PROTEIN"/>
    <property type="match status" value="1"/>
</dbReference>
<feature type="domain" description="VWFA" evidence="2">
    <location>
        <begin position="32"/>
        <end position="213"/>
    </location>
</feature>
<dbReference type="CDD" id="cd01450">
    <property type="entry name" value="vWFA_subfamily_ECM"/>
    <property type="match status" value="1"/>
</dbReference>
<feature type="chain" id="PRO_5041331385" description="VWFA domain-containing protein" evidence="1">
    <location>
        <begin position="22"/>
        <end position="626"/>
    </location>
</feature>
<evidence type="ECO:0000259" key="2">
    <source>
        <dbReference type="SMART" id="SM00327"/>
    </source>
</evidence>
<reference evidence="3" key="1">
    <citation type="submission" date="2023-08" db="EMBL/GenBank/DDBJ databases">
        <authorList>
            <person name="Alioto T."/>
            <person name="Alioto T."/>
            <person name="Gomez Garrido J."/>
        </authorList>
    </citation>
    <scope>NUCLEOTIDE SEQUENCE</scope>
</reference>
<dbReference type="InterPro" id="IPR036465">
    <property type="entry name" value="vWFA_dom_sf"/>
</dbReference>
<dbReference type="SMART" id="SM00327">
    <property type="entry name" value="VWA"/>
    <property type="match status" value="2"/>
</dbReference>
<dbReference type="Pfam" id="PF00092">
    <property type="entry name" value="VWA"/>
    <property type="match status" value="2"/>
</dbReference>
<feature type="signal peptide" evidence="1">
    <location>
        <begin position="1"/>
        <end position="21"/>
    </location>
</feature>
<dbReference type="EMBL" id="OX597817">
    <property type="protein sequence ID" value="CAI9721490.1"/>
    <property type="molecule type" value="Genomic_DNA"/>
</dbReference>
<dbReference type="InterPro" id="IPR050525">
    <property type="entry name" value="ECM_Assembly_Org"/>
</dbReference>
<feature type="domain" description="VWFA" evidence="2">
    <location>
        <begin position="419"/>
        <end position="600"/>
    </location>
</feature>
<dbReference type="SUPFAM" id="SSF53300">
    <property type="entry name" value="vWA-like"/>
    <property type="match status" value="2"/>
</dbReference>
<dbReference type="PANTHER" id="PTHR24020">
    <property type="entry name" value="COLLAGEN ALPHA"/>
    <property type="match status" value="1"/>
</dbReference>
<name>A0AA36F2N3_OCTVU</name>
<dbReference type="Proteomes" id="UP001162480">
    <property type="component" value="Chromosome 4"/>
</dbReference>
<evidence type="ECO:0000256" key="1">
    <source>
        <dbReference type="SAM" id="SignalP"/>
    </source>
</evidence>
<evidence type="ECO:0000313" key="4">
    <source>
        <dbReference type="Proteomes" id="UP001162480"/>
    </source>
</evidence>
<sequence length="626" mass="69504">MNSINIWVIAAISLILVQVHGKQIEKECSGKAANIIFVMDTSSSIWIVDYKKQIRFFQKMIENFHIGQSNSHVRVGAITFSDRAHLEFPLDKFTNKEDLKVALGAIPYRKGQTNTAAALQLLMKEVKPKLKVYTAPFIAIVITDGKSRDANATRHAAKLLHKVGVNVYAIGVGKRFDTKELNAIASDPANNVLLVASYSALEKIARYFGVKTCKDITTLPPTIPTTTPTTTKITTPVTTTTAAATTTTTTQATTITSTTIPTTKTTEMPPQQDQSSTVSFGYDILTLGIYRTDIITQFIQTMLPYTPYGRYRTFSFVDCPQSYNQPFTTLINKTNAELGKLIKPTYPGLTGIVRHMGKGLNMHPNLYTKQLAVLFLDPSLTVLTAELMSEIENLKQLGTKNMLHKVDASQTVKRCSGKSASIIFVLDSSSSVWVEDYRRQLKFVTKLVDSFDIKPDGNSVQVGVITFSSRANLDISLNKFTTKEYLKTAILAVPYRGGTTNTAKALILLRKEMQSVLERRSGPFIAIIVTDGHSRQPNKTAKEAKTLHQLGINVYAIGVGKEYSVEELKALASDPDENVYQVTDYYALEKLSQRLDIKTCNGKVNDITVLHLFHKMFPRRLQSHLP</sequence>
<organism evidence="3 4">
    <name type="scientific">Octopus vulgaris</name>
    <name type="common">Common octopus</name>
    <dbReference type="NCBI Taxonomy" id="6645"/>
    <lineage>
        <taxon>Eukaryota</taxon>
        <taxon>Metazoa</taxon>
        <taxon>Spiralia</taxon>
        <taxon>Lophotrochozoa</taxon>
        <taxon>Mollusca</taxon>
        <taxon>Cephalopoda</taxon>
        <taxon>Coleoidea</taxon>
        <taxon>Octopodiformes</taxon>
        <taxon>Octopoda</taxon>
        <taxon>Incirrata</taxon>
        <taxon>Octopodidae</taxon>
        <taxon>Octopus</taxon>
    </lineage>
</organism>
<proteinExistence type="predicted"/>
<dbReference type="InterPro" id="IPR002035">
    <property type="entry name" value="VWF_A"/>
</dbReference>
<keyword evidence="1" id="KW-0732">Signal</keyword>
<dbReference type="PRINTS" id="PR00453">
    <property type="entry name" value="VWFADOMAIN"/>
</dbReference>
<evidence type="ECO:0000313" key="3">
    <source>
        <dbReference type="EMBL" id="CAI9721490.1"/>
    </source>
</evidence>
<keyword evidence="4" id="KW-1185">Reference proteome</keyword>
<protein>
    <recommendedName>
        <fullName evidence="2">VWFA domain-containing protein</fullName>
    </recommendedName>
</protein>
<dbReference type="Gene3D" id="3.40.50.410">
    <property type="entry name" value="von Willebrand factor, type A domain"/>
    <property type="match status" value="2"/>
</dbReference>
<gene>
    <name evidence="3" type="ORF">OCTVUL_1B013651</name>
</gene>
<dbReference type="AlphaFoldDB" id="A0AA36F2N3"/>
<accession>A0AA36F2N3</accession>